<evidence type="ECO:0000256" key="8">
    <source>
        <dbReference type="PROSITE-ProRule" id="PRU01360"/>
    </source>
</evidence>
<keyword evidence="4 8" id="KW-0812">Transmembrane</keyword>
<keyword evidence="5 9" id="KW-0732">Signal</keyword>
<dbReference type="Pfam" id="PF07715">
    <property type="entry name" value="Plug"/>
    <property type="match status" value="1"/>
</dbReference>
<evidence type="ECO:0000256" key="6">
    <source>
        <dbReference type="ARBA" id="ARBA00023136"/>
    </source>
</evidence>
<evidence type="ECO:0000259" key="10">
    <source>
        <dbReference type="Pfam" id="PF07715"/>
    </source>
</evidence>
<protein>
    <submittedName>
        <fullName evidence="11">TonB-dependent siderophore myxochelin receptor MxcH</fullName>
    </submittedName>
</protein>
<keyword evidence="7 8" id="KW-0998">Cell outer membrane</keyword>
<keyword evidence="6 8" id="KW-0472">Membrane</keyword>
<comment type="subcellular location">
    <subcellularLocation>
        <location evidence="1 8">Cell outer membrane</location>
        <topology evidence="1 8">Multi-pass membrane protein</topology>
    </subcellularLocation>
</comment>
<organism evidence="11 12">
    <name type="scientific">Pendulispora rubella</name>
    <dbReference type="NCBI Taxonomy" id="2741070"/>
    <lineage>
        <taxon>Bacteria</taxon>
        <taxon>Pseudomonadati</taxon>
        <taxon>Myxococcota</taxon>
        <taxon>Myxococcia</taxon>
        <taxon>Myxococcales</taxon>
        <taxon>Sorangiineae</taxon>
        <taxon>Pendulisporaceae</taxon>
        <taxon>Pendulispora</taxon>
    </lineage>
</organism>
<evidence type="ECO:0000256" key="1">
    <source>
        <dbReference type="ARBA" id="ARBA00004571"/>
    </source>
</evidence>
<evidence type="ECO:0000256" key="7">
    <source>
        <dbReference type="ARBA" id="ARBA00023237"/>
    </source>
</evidence>
<comment type="similarity">
    <text evidence="8">Belongs to the TonB-dependent receptor family.</text>
</comment>
<name>A0ABZ2L850_9BACT</name>
<evidence type="ECO:0000256" key="5">
    <source>
        <dbReference type="ARBA" id="ARBA00022729"/>
    </source>
</evidence>
<evidence type="ECO:0000256" key="9">
    <source>
        <dbReference type="SAM" id="SignalP"/>
    </source>
</evidence>
<evidence type="ECO:0000313" key="12">
    <source>
        <dbReference type="Proteomes" id="UP001374803"/>
    </source>
</evidence>
<keyword evidence="12" id="KW-1185">Reference proteome</keyword>
<dbReference type="InterPro" id="IPR039426">
    <property type="entry name" value="TonB-dep_rcpt-like"/>
</dbReference>
<gene>
    <name evidence="11" type="primary">mxcH</name>
    <name evidence="11" type="ORF">LVJ94_06740</name>
</gene>
<reference evidence="11" key="1">
    <citation type="submission" date="2021-12" db="EMBL/GenBank/DDBJ databases">
        <title>Discovery of the Pendulisporaceae a myxobacterial family with distinct sporulation behavior and unique specialized metabolism.</title>
        <authorList>
            <person name="Garcia R."/>
            <person name="Popoff A."/>
            <person name="Bader C.D."/>
            <person name="Loehr J."/>
            <person name="Walesch S."/>
            <person name="Walt C."/>
            <person name="Boldt J."/>
            <person name="Bunk B."/>
            <person name="Haeckl F.J.F.P.J."/>
            <person name="Gunesch A.P."/>
            <person name="Birkelbach J."/>
            <person name="Nuebel U."/>
            <person name="Pietschmann T."/>
            <person name="Bach T."/>
            <person name="Mueller R."/>
        </authorList>
    </citation>
    <scope>NUCLEOTIDE SEQUENCE</scope>
    <source>
        <strain evidence="11">MSr11367</strain>
    </source>
</reference>
<evidence type="ECO:0000313" key="11">
    <source>
        <dbReference type="EMBL" id="WXB06932.1"/>
    </source>
</evidence>
<proteinExistence type="inferred from homology"/>
<feature type="chain" id="PRO_5046292625" evidence="9">
    <location>
        <begin position="41"/>
        <end position="722"/>
    </location>
</feature>
<dbReference type="InterPro" id="IPR012910">
    <property type="entry name" value="Plug_dom"/>
</dbReference>
<dbReference type="Gene3D" id="2.40.170.20">
    <property type="entry name" value="TonB-dependent receptor, beta-barrel domain"/>
    <property type="match status" value="1"/>
</dbReference>
<evidence type="ECO:0000256" key="3">
    <source>
        <dbReference type="ARBA" id="ARBA00022452"/>
    </source>
</evidence>
<dbReference type="NCBIfam" id="NF038079">
    <property type="entry name" value="TonB_sider_MxcH"/>
    <property type="match status" value="1"/>
</dbReference>
<accession>A0ABZ2L850</accession>
<dbReference type="PANTHER" id="PTHR30069">
    <property type="entry name" value="TONB-DEPENDENT OUTER MEMBRANE RECEPTOR"/>
    <property type="match status" value="1"/>
</dbReference>
<keyword evidence="2 8" id="KW-0813">Transport</keyword>
<evidence type="ECO:0000256" key="2">
    <source>
        <dbReference type="ARBA" id="ARBA00022448"/>
    </source>
</evidence>
<dbReference type="SUPFAM" id="SSF56935">
    <property type="entry name" value="Porins"/>
    <property type="match status" value="1"/>
</dbReference>
<keyword evidence="11" id="KW-0675">Receptor</keyword>
<dbReference type="Gene3D" id="2.170.130.10">
    <property type="entry name" value="TonB-dependent receptor, plug domain"/>
    <property type="match status" value="1"/>
</dbReference>
<sequence>MIRIFNFCRPVVKASPRRRMKLAFVVCILGTCTVAVRAHAQEAAPAEVKVRGRASESQRLQRSAEAVTVVNTDRAKRQSADMGEVLARIQGVALRRMGGLGSDARFSLNGFSDDQIRFFLDGVPLDVAGYPFGIANVPVNLIDRIEIYRGVVPVRFGADALGGAVNLAGDRRYDTGANVSYQFGSFGTQRFTLGGRYRHEPSGIVARANGFFDVAKNNYDVDVLVPQTSGAQIPMTVRRFHDGYLAYGVSVEAGVVDRPWAKRLLLRGFTTGYDKDLQNDAIMSRVYGEPTYGERVSGVTVRYEQPLRENVELELVGSYAYRSIDFVDKSHWQYNWLGQRSRELRDFGRGEIDAKPRDQTEWQHTGFARATLAWTVAPEHTIRLTTTPTYATRTGEGRLRDMTVRDPLSARNTSMTLVSGAEYEFGAESRFQNIAFVKNYVYHVDGEDIELNGAGKSLEKDSLTFGAGDTLRYRVNDWLYAKASYEYATRLPRPDEVFGNGVLITPNLQLEPEVSHNANLGPRIELRRSRAGDIAVDVNAFLRESDKLIVLFGTERFYSYQNVYKTRAIGVEGSFAWTAPFRWLTLDGTVTYQDVRNASSEGLFGAFDGDRVPSKPWLFGSWGARLRFPHVLRADDWLEAFYVGRYVHRFYRNWESFGALDTKDAIDAQVTHAVGVTYWLHTDLTTLSTSFEVQNLTDAKVFDFFGVQRPGRAYFVKVTADL</sequence>
<evidence type="ECO:0000256" key="4">
    <source>
        <dbReference type="ARBA" id="ARBA00022692"/>
    </source>
</evidence>
<dbReference type="PANTHER" id="PTHR30069:SF29">
    <property type="entry name" value="HEMOGLOBIN AND HEMOGLOBIN-HAPTOGLOBIN-BINDING PROTEIN 1-RELATED"/>
    <property type="match status" value="1"/>
</dbReference>
<dbReference type="InterPro" id="IPR036942">
    <property type="entry name" value="Beta-barrel_TonB_sf"/>
</dbReference>
<dbReference type="EMBL" id="CP089983">
    <property type="protein sequence ID" value="WXB06932.1"/>
    <property type="molecule type" value="Genomic_DNA"/>
</dbReference>
<keyword evidence="3 8" id="KW-1134">Transmembrane beta strand</keyword>
<dbReference type="PROSITE" id="PS52016">
    <property type="entry name" value="TONB_DEPENDENT_REC_3"/>
    <property type="match status" value="1"/>
</dbReference>
<feature type="signal peptide" evidence="9">
    <location>
        <begin position="1"/>
        <end position="40"/>
    </location>
</feature>
<dbReference type="Proteomes" id="UP001374803">
    <property type="component" value="Chromosome"/>
</dbReference>
<feature type="domain" description="TonB-dependent receptor plug" evidence="10">
    <location>
        <begin position="60"/>
        <end position="164"/>
    </location>
</feature>
<dbReference type="InterPro" id="IPR037066">
    <property type="entry name" value="Plug_dom_sf"/>
</dbReference>